<evidence type="ECO:0000313" key="1">
    <source>
        <dbReference type="EMBL" id="KAI5664758.1"/>
    </source>
</evidence>
<name>A0ACC0AXV3_CATRO</name>
<keyword evidence="2" id="KW-1185">Reference proteome</keyword>
<reference evidence="2" key="1">
    <citation type="journal article" date="2023" name="Nat. Plants">
        <title>Single-cell RNA sequencing provides a high-resolution roadmap for understanding the multicellular compartmentation of specialized metabolism.</title>
        <authorList>
            <person name="Sun S."/>
            <person name="Shen X."/>
            <person name="Li Y."/>
            <person name="Li Y."/>
            <person name="Wang S."/>
            <person name="Li R."/>
            <person name="Zhang H."/>
            <person name="Shen G."/>
            <person name="Guo B."/>
            <person name="Wei J."/>
            <person name="Xu J."/>
            <person name="St-Pierre B."/>
            <person name="Chen S."/>
            <person name="Sun C."/>
        </authorList>
    </citation>
    <scope>NUCLEOTIDE SEQUENCE [LARGE SCALE GENOMIC DNA]</scope>
</reference>
<evidence type="ECO:0000313" key="2">
    <source>
        <dbReference type="Proteomes" id="UP001060085"/>
    </source>
</evidence>
<dbReference type="EMBL" id="CM044705">
    <property type="protein sequence ID" value="KAI5664758.1"/>
    <property type="molecule type" value="Genomic_DNA"/>
</dbReference>
<sequence length="126" mass="14008">MEWENAWAGNPNLPNPSNDMSNKEYTDALLDVGQVLVGMRVGVAKQEQEGSGNSFGVEESLRNLSPIDIDTLDKDMAAQDPQYTLVLDGLYGHLMEENREASWQLLKRITLGRNLSCICGGDFMEE</sequence>
<protein>
    <submittedName>
        <fullName evidence="1">Uncharacterized protein</fullName>
    </submittedName>
</protein>
<gene>
    <name evidence="1" type="ORF">M9H77_24081</name>
</gene>
<organism evidence="1 2">
    <name type="scientific">Catharanthus roseus</name>
    <name type="common">Madagascar periwinkle</name>
    <name type="synonym">Vinca rosea</name>
    <dbReference type="NCBI Taxonomy" id="4058"/>
    <lineage>
        <taxon>Eukaryota</taxon>
        <taxon>Viridiplantae</taxon>
        <taxon>Streptophyta</taxon>
        <taxon>Embryophyta</taxon>
        <taxon>Tracheophyta</taxon>
        <taxon>Spermatophyta</taxon>
        <taxon>Magnoliopsida</taxon>
        <taxon>eudicotyledons</taxon>
        <taxon>Gunneridae</taxon>
        <taxon>Pentapetalae</taxon>
        <taxon>asterids</taxon>
        <taxon>lamiids</taxon>
        <taxon>Gentianales</taxon>
        <taxon>Apocynaceae</taxon>
        <taxon>Rauvolfioideae</taxon>
        <taxon>Vinceae</taxon>
        <taxon>Catharanthinae</taxon>
        <taxon>Catharanthus</taxon>
    </lineage>
</organism>
<proteinExistence type="predicted"/>
<dbReference type="Proteomes" id="UP001060085">
    <property type="component" value="Linkage Group LG05"/>
</dbReference>
<accession>A0ACC0AXV3</accession>
<comment type="caution">
    <text evidence="1">The sequence shown here is derived from an EMBL/GenBank/DDBJ whole genome shotgun (WGS) entry which is preliminary data.</text>
</comment>